<evidence type="ECO:0000313" key="4">
    <source>
        <dbReference type="Proteomes" id="UP001232148"/>
    </source>
</evidence>
<accession>A0AAD9H8Y9</accession>
<feature type="domain" description="CRAL-TRIO" evidence="2">
    <location>
        <begin position="111"/>
        <end position="305"/>
    </location>
</feature>
<dbReference type="InterPro" id="IPR011074">
    <property type="entry name" value="CRAL/TRIO_N_dom"/>
</dbReference>
<dbReference type="AlphaFoldDB" id="A0AAD9H8Y9"/>
<dbReference type="PANTHER" id="PTHR45657">
    <property type="entry name" value="CRAL-TRIO DOMAIN-CONTAINING PROTEIN YKL091C-RELATED"/>
    <property type="match status" value="1"/>
</dbReference>
<evidence type="ECO:0000313" key="3">
    <source>
        <dbReference type="EMBL" id="KAK2023754.1"/>
    </source>
</evidence>
<dbReference type="InterPro" id="IPR051026">
    <property type="entry name" value="PI/PC_transfer"/>
</dbReference>
<organism evidence="3 4">
    <name type="scientific">Colletotrichum zoysiae</name>
    <dbReference type="NCBI Taxonomy" id="1216348"/>
    <lineage>
        <taxon>Eukaryota</taxon>
        <taxon>Fungi</taxon>
        <taxon>Dikarya</taxon>
        <taxon>Ascomycota</taxon>
        <taxon>Pezizomycotina</taxon>
        <taxon>Sordariomycetes</taxon>
        <taxon>Hypocreomycetidae</taxon>
        <taxon>Glomerellales</taxon>
        <taxon>Glomerellaceae</taxon>
        <taxon>Colletotrichum</taxon>
        <taxon>Colletotrichum graminicola species complex</taxon>
    </lineage>
</organism>
<name>A0AAD9H8Y9_9PEZI</name>
<evidence type="ECO:0000259" key="2">
    <source>
        <dbReference type="PROSITE" id="PS50191"/>
    </source>
</evidence>
<dbReference type="PROSITE" id="PS50191">
    <property type="entry name" value="CRAL_TRIO"/>
    <property type="match status" value="1"/>
</dbReference>
<dbReference type="InterPro" id="IPR036273">
    <property type="entry name" value="CRAL/TRIO_N_dom_sf"/>
</dbReference>
<dbReference type="Pfam" id="PF03765">
    <property type="entry name" value="CRAL_TRIO_N"/>
    <property type="match status" value="1"/>
</dbReference>
<comment type="caution">
    <text evidence="3">The sequence shown here is derived from an EMBL/GenBank/DDBJ whole genome shotgun (WGS) entry which is preliminary data.</text>
</comment>
<dbReference type="PANTHER" id="PTHR45657:SF3">
    <property type="entry name" value="TRANSPORTER, PUTATIVE (AFU_ORTHOLOGUE AFUA_5G09260)-RELATED"/>
    <property type="match status" value="1"/>
</dbReference>
<dbReference type="SMART" id="SM01100">
    <property type="entry name" value="CRAL_TRIO_N"/>
    <property type="match status" value="1"/>
</dbReference>
<keyword evidence="4" id="KW-1185">Reference proteome</keyword>
<dbReference type="Proteomes" id="UP001232148">
    <property type="component" value="Unassembled WGS sequence"/>
</dbReference>
<dbReference type="InterPro" id="IPR036865">
    <property type="entry name" value="CRAL-TRIO_dom_sf"/>
</dbReference>
<feature type="region of interest" description="Disordered" evidence="1">
    <location>
        <begin position="369"/>
        <end position="449"/>
    </location>
</feature>
<dbReference type="CDD" id="cd00170">
    <property type="entry name" value="SEC14"/>
    <property type="match status" value="1"/>
</dbReference>
<dbReference type="Gene3D" id="1.10.8.20">
    <property type="entry name" value="N-terminal domain of phosphatidylinositol transfer protein sec14p"/>
    <property type="match status" value="1"/>
</dbReference>
<dbReference type="SMART" id="SM00516">
    <property type="entry name" value="SEC14"/>
    <property type="match status" value="1"/>
</dbReference>
<protein>
    <submittedName>
        <fullName evidence="3">CRAL/TRIO domain-containing protein</fullName>
    </submittedName>
</protein>
<gene>
    <name evidence="3" type="ORF">LX32DRAFT_686308</name>
</gene>
<sequence length="449" mass="49644">MTTDAAASDPAARVVSHASTAAAPNVGYPHGHLGHLTEHEEAQLAAFRKLLEDKGLYKPGPPASHDDPTLLRYLRARRWVPEDALVQFRDTEEWRAANDIDVLYRTIDLDAYEQSRRLYPQWLGRRDRRGIPVYLFEVRTLDAKTVANYERTGRDSSFSRAKFDGKTPAGMLRLFALYETLTRFAQPFATQLQDREHPDTPVTLSTNIVDISGVSLKQFWNLKSHMQAASQLATAHYPETLDRIFIIGAPVFFSTVWGWVKRWFDPITVSKIFILSPHEVRPTLEQYIEPRNIPRQYGGELDFSFGDQPTVDPAWEGVVRWEPGHDRFRSRPAVWREAADDAGRLECVGLGSVGGVEQAELICSVPKSWPPSRQPSAAAAAATAAAEPTPAATPATKEGSVAEGAQTEPVEAAPSPEPDMQKLSLSDTKEIAEKHTEGSTASPPAGVVA</sequence>
<dbReference type="SUPFAM" id="SSF46938">
    <property type="entry name" value="CRAL/TRIO N-terminal domain"/>
    <property type="match status" value="1"/>
</dbReference>
<proteinExistence type="predicted"/>
<reference evidence="3" key="1">
    <citation type="submission" date="2021-06" db="EMBL/GenBank/DDBJ databases">
        <title>Comparative genomics, transcriptomics and evolutionary studies reveal genomic signatures of adaptation to plant cell wall in hemibiotrophic fungi.</title>
        <authorList>
            <consortium name="DOE Joint Genome Institute"/>
            <person name="Baroncelli R."/>
            <person name="Diaz J.F."/>
            <person name="Benocci T."/>
            <person name="Peng M."/>
            <person name="Battaglia E."/>
            <person name="Haridas S."/>
            <person name="Andreopoulos W."/>
            <person name="Labutti K."/>
            <person name="Pangilinan J."/>
            <person name="Floch G.L."/>
            <person name="Makela M.R."/>
            <person name="Henrissat B."/>
            <person name="Grigoriev I.V."/>
            <person name="Crouch J.A."/>
            <person name="De Vries R.P."/>
            <person name="Sukno S.A."/>
            <person name="Thon M.R."/>
        </authorList>
    </citation>
    <scope>NUCLEOTIDE SEQUENCE</scope>
    <source>
        <strain evidence="3">MAFF235873</strain>
    </source>
</reference>
<dbReference type="InterPro" id="IPR001251">
    <property type="entry name" value="CRAL-TRIO_dom"/>
</dbReference>
<feature type="compositionally biased region" description="Low complexity" evidence="1">
    <location>
        <begin position="377"/>
        <end position="396"/>
    </location>
</feature>
<dbReference type="Gene3D" id="3.40.525.10">
    <property type="entry name" value="CRAL-TRIO lipid binding domain"/>
    <property type="match status" value="1"/>
</dbReference>
<evidence type="ECO:0000256" key="1">
    <source>
        <dbReference type="SAM" id="MobiDB-lite"/>
    </source>
</evidence>
<dbReference type="Pfam" id="PF00650">
    <property type="entry name" value="CRAL_TRIO"/>
    <property type="match status" value="1"/>
</dbReference>
<dbReference type="EMBL" id="MU842988">
    <property type="protein sequence ID" value="KAK2023754.1"/>
    <property type="molecule type" value="Genomic_DNA"/>
</dbReference>
<dbReference type="SUPFAM" id="SSF52087">
    <property type="entry name" value="CRAL/TRIO domain"/>
    <property type="match status" value="1"/>
</dbReference>
<feature type="compositionally biased region" description="Basic and acidic residues" evidence="1">
    <location>
        <begin position="427"/>
        <end position="437"/>
    </location>
</feature>